<dbReference type="AlphaFoldDB" id="A0A813HN77"/>
<keyword evidence="1" id="KW-0732">Signal</keyword>
<gene>
    <name evidence="5" type="ORF">PGLA1383_LOCUS54222</name>
    <name evidence="6" type="ORF">PGLA2088_LOCUS19359</name>
</gene>
<evidence type="ECO:0000256" key="1">
    <source>
        <dbReference type="ARBA" id="ARBA00022729"/>
    </source>
</evidence>
<dbReference type="PANTHER" id="PTHR11311:SF15">
    <property type="entry name" value="SPONDIN-2"/>
    <property type="match status" value="1"/>
</dbReference>
<dbReference type="OMA" id="SKERSCK"/>
<dbReference type="InterPro" id="IPR044004">
    <property type="entry name" value="TSP1_spondin_dom"/>
</dbReference>
<sequence length="186" mass="20171">NGGGICPESLIETQGCNAVPCETRDCTVSTWTAWAGCSVSCGLGYRNRNRDFTQRPCVGGRGCDMDLAQTEPCFMNECVCRDCLWADWAEWNTCDKSCDGGQSTRARRILVQPEPGCKACDSKTSEQVKPCNTFPCGHVQCVDGQFGDWSEWGVCSASCLGGETWRTRKIVVEASECGLPPTGLAE</sequence>
<dbReference type="InterPro" id="IPR000884">
    <property type="entry name" value="TSP1_rpt"/>
</dbReference>
<dbReference type="SUPFAM" id="SSF82895">
    <property type="entry name" value="TSP-1 type 1 repeat"/>
    <property type="match status" value="3"/>
</dbReference>
<feature type="domain" description="Spondin-like TSP1" evidence="4">
    <location>
        <begin position="83"/>
        <end position="136"/>
    </location>
</feature>
<comment type="caution">
    <text evidence="5">The sequence shown here is derived from an EMBL/GenBank/DDBJ whole genome shotgun (WGS) entry which is preliminary data.</text>
</comment>
<dbReference type="InterPro" id="IPR036383">
    <property type="entry name" value="TSP1_rpt_sf"/>
</dbReference>
<evidence type="ECO:0000256" key="2">
    <source>
        <dbReference type="ARBA" id="ARBA00023157"/>
    </source>
</evidence>
<evidence type="ECO:0000313" key="5">
    <source>
        <dbReference type="EMBL" id="CAE8639174.1"/>
    </source>
</evidence>
<name>A0A813HN77_POLGL</name>
<evidence type="ECO:0000256" key="3">
    <source>
        <dbReference type="ARBA" id="ARBA00023180"/>
    </source>
</evidence>
<dbReference type="PROSITE" id="PS50092">
    <property type="entry name" value="TSP1"/>
    <property type="match status" value="3"/>
</dbReference>
<feature type="domain" description="Spondin-like TSP1" evidence="4">
    <location>
        <begin position="26"/>
        <end position="78"/>
    </location>
</feature>
<keyword evidence="7" id="KW-1185">Reference proteome</keyword>
<dbReference type="SMART" id="SM00209">
    <property type="entry name" value="TSP1"/>
    <property type="match status" value="3"/>
</dbReference>
<evidence type="ECO:0000313" key="6">
    <source>
        <dbReference type="EMBL" id="CAE8675381.1"/>
    </source>
</evidence>
<feature type="non-terminal residue" evidence="5">
    <location>
        <position position="1"/>
    </location>
</feature>
<evidence type="ECO:0000313" key="7">
    <source>
        <dbReference type="Proteomes" id="UP000654075"/>
    </source>
</evidence>
<dbReference type="Proteomes" id="UP000654075">
    <property type="component" value="Unassembled WGS sequence"/>
</dbReference>
<keyword evidence="2" id="KW-1015">Disulfide bond</keyword>
<dbReference type="Proteomes" id="UP000626109">
    <property type="component" value="Unassembled WGS sequence"/>
</dbReference>
<dbReference type="EMBL" id="CAJNNW010025049">
    <property type="protein sequence ID" value="CAE8675381.1"/>
    <property type="molecule type" value="Genomic_DNA"/>
</dbReference>
<keyword evidence="3" id="KW-0325">Glycoprotein</keyword>
<accession>A0A813HN77</accession>
<dbReference type="OrthoDB" id="446173at2759"/>
<reference evidence="5" key="1">
    <citation type="submission" date="2021-02" db="EMBL/GenBank/DDBJ databases">
        <authorList>
            <person name="Dougan E. K."/>
            <person name="Rhodes N."/>
            <person name="Thang M."/>
            <person name="Chan C."/>
        </authorList>
    </citation>
    <scope>NUCLEOTIDE SEQUENCE</scope>
</reference>
<dbReference type="Gene3D" id="2.20.100.10">
    <property type="entry name" value="Thrombospondin type-1 (TSP1) repeat"/>
    <property type="match status" value="3"/>
</dbReference>
<dbReference type="PANTHER" id="PTHR11311">
    <property type="entry name" value="SPONDIN"/>
    <property type="match status" value="1"/>
</dbReference>
<feature type="non-terminal residue" evidence="5">
    <location>
        <position position="186"/>
    </location>
</feature>
<evidence type="ECO:0000259" key="4">
    <source>
        <dbReference type="Pfam" id="PF19028"/>
    </source>
</evidence>
<dbReference type="Pfam" id="PF19028">
    <property type="entry name" value="TSP1_spondin"/>
    <property type="match status" value="2"/>
</dbReference>
<dbReference type="EMBL" id="CAJNNV010032173">
    <property type="protein sequence ID" value="CAE8639174.1"/>
    <property type="molecule type" value="Genomic_DNA"/>
</dbReference>
<proteinExistence type="predicted"/>
<protein>
    <recommendedName>
        <fullName evidence="4">Spondin-like TSP1 domain-containing protein</fullName>
    </recommendedName>
</protein>
<organism evidence="5 7">
    <name type="scientific">Polarella glacialis</name>
    <name type="common">Dinoflagellate</name>
    <dbReference type="NCBI Taxonomy" id="89957"/>
    <lineage>
        <taxon>Eukaryota</taxon>
        <taxon>Sar</taxon>
        <taxon>Alveolata</taxon>
        <taxon>Dinophyceae</taxon>
        <taxon>Suessiales</taxon>
        <taxon>Suessiaceae</taxon>
        <taxon>Polarella</taxon>
    </lineage>
</organism>
<dbReference type="InterPro" id="IPR051418">
    <property type="entry name" value="Spondin/Thrombospondin_T1"/>
</dbReference>
<dbReference type="Pfam" id="PF00090">
    <property type="entry name" value="TSP_1"/>
    <property type="match status" value="1"/>
</dbReference>